<name>A0A0N4XL47_NIPBR</name>
<protein>
    <submittedName>
        <fullName evidence="1 3">Uncharacterized protein</fullName>
    </submittedName>
</protein>
<evidence type="ECO:0000313" key="3">
    <source>
        <dbReference type="WBParaSite" id="NBR_0000324901-mRNA-1"/>
    </source>
</evidence>
<sequence>MSIYQVSHRSPSSVCGQCDFRLHLGRQRSPVFIVPVSRRLTGVPAKVGIGQLVVASVRSAISIENRRLQAEDGYLSYWFRPPNTATESVEQYLLCERFLATSQLF</sequence>
<evidence type="ECO:0000313" key="2">
    <source>
        <dbReference type="Proteomes" id="UP000271162"/>
    </source>
</evidence>
<keyword evidence="2" id="KW-1185">Reference proteome</keyword>
<accession>A0A0N4XL47</accession>
<proteinExistence type="predicted"/>
<dbReference type="AlphaFoldDB" id="A0A0N4XL47"/>
<reference evidence="3" key="1">
    <citation type="submission" date="2017-02" db="UniProtKB">
        <authorList>
            <consortium name="WormBaseParasite"/>
        </authorList>
    </citation>
    <scope>IDENTIFICATION</scope>
</reference>
<reference evidence="1 2" key="2">
    <citation type="submission" date="2018-11" db="EMBL/GenBank/DDBJ databases">
        <authorList>
            <consortium name="Pathogen Informatics"/>
        </authorList>
    </citation>
    <scope>NUCLEOTIDE SEQUENCE [LARGE SCALE GENOMIC DNA]</scope>
</reference>
<gene>
    <name evidence="1" type="ORF">NBR_LOCUS3250</name>
</gene>
<dbReference type="EMBL" id="UYSL01004665">
    <property type="protein sequence ID" value="VDL66839.1"/>
    <property type="molecule type" value="Genomic_DNA"/>
</dbReference>
<evidence type="ECO:0000313" key="1">
    <source>
        <dbReference type="EMBL" id="VDL66839.1"/>
    </source>
</evidence>
<dbReference type="WBParaSite" id="NBR_0000324901-mRNA-1">
    <property type="protein sequence ID" value="NBR_0000324901-mRNA-1"/>
    <property type="gene ID" value="NBR_0000324901"/>
</dbReference>
<organism evidence="3">
    <name type="scientific">Nippostrongylus brasiliensis</name>
    <name type="common">Rat hookworm</name>
    <dbReference type="NCBI Taxonomy" id="27835"/>
    <lineage>
        <taxon>Eukaryota</taxon>
        <taxon>Metazoa</taxon>
        <taxon>Ecdysozoa</taxon>
        <taxon>Nematoda</taxon>
        <taxon>Chromadorea</taxon>
        <taxon>Rhabditida</taxon>
        <taxon>Rhabditina</taxon>
        <taxon>Rhabditomorpha</taxon>
        <taxon>Strongyloidea</taxon>
        <taxon>Heligmosomidae</taxon>
        <taxon>Nippostrongylus</taxon>
    </lineage>
</organism>
<dbReference type="Proteomes" id="UP000271162">
    <property type="component" value="Unassembled WGS sequence"/>
</dbReference>